<dbReference type="AlphaFoldDB" id="D9WQ22"/>
<dbReference type="Gene3D" id="3.40.630.30">
    <property type="match status" value="1"/>
</dbReference>
<dbReference type="GO" id="GO:0008999">
    <property type="term" value="F:protein-N-terminal-alanine acetyltransferase activity"/>
    <property type="evidence" value="ECO:0007669"/>
    <property type="project" value="TreeGrafter"/>
</dbReference>
<evidence type="ECO:0000259" key="2">
    <source>
        <dbReference type="PROSITE" id="PS51186"/>
    </source>
</evidence>
<dbReference type="Proteomes" id="UP000003963">
    <property type="component" value="Unassembled WGS sequence"/>
</dbReference>
<dbReference type="SUPFAM" id="SSF55729">
    <property type="entry name" value="Acyl-CoA N-acyltransferases (Nat)"/>
    <property type="match status" value="1"/>
</dbReference>
<dbReference type="PROSITE" id="PS51186">
    <property type="entry name" value="GNAT"/>
    <property type="match status" value="1"/>
</dbReference>
<dbReference type="PANTHER" id="PTHR43441:SF6">
    <property type="entry name" value="N-ACETYLTRANSFERASE DOMAIN-CONTAINING PROTEIN"/>
    <property type="match status" value="1"/>
</dbReference>
<evidence type="ECO:0000313" key="3">
    <source>
        <dbReference type="EMBL" id="EFL25982.1"/>
    </source>
</evidence>
<dbReference type="GO" id="GO:1990189">
    <property type="term" value="F:protein N-terminal-serine acetyltransferase activity"/>
    <property type="evidence" value="ECO:0007669"/>
    <property type="project" value="TreeGrafter"/>
</dbReference>
<organism evidence="3 4">
    <name type="scientific">Streptomyces himastatinicus ATCC 53653</name>
    <dbReference type="NCBI Taxonomy" id="457427"/>
    <lineage>
        <taxon>Bacteria</taxon>
        <taxon>Bacillati</taxon>
        <taxon>Actinomycetota</taxon>
        <taxon>Actinomycetes</taxon>
        <taxon>Kitasatosporales</taxon>
        <taxon>Streptomycetaceae</taxon>
        <taxon>Streptomyces</taxon>
        <taxon>Streptomyces violaceusniger group</taxon>
    </lineage>
</organism>
<dbReference type="Pfam" id="PF13302">
    <property type="entry name" value="Acetyltransf_3"/>
    <property type="match status" value="1"/>
</dbReference>
<keyword evidence="4" id="KW-1185">Reference proteome</keyword>
<dbReference type="PANTHER" id="PTHR43441">
    <property type="entry name" value="RIBOSOMAL-PROTEIN-SERINE ACETYLTRANSFERASE"/>
    <property type="match status" value="1"/>
</dbReference>
<evidence type="ECO:0000313" key="4">
    <source>
        <dbReference type="Proteomes" id="UP000003963"/>
    </source>
</evidence>
<gene>
    <name evidence="3" type="ORF">SSOG_05696</name>
</gene>
<dbReference type="HOGENOM" id="CLU_013985_28_2_11"/>
<dbReference type="RefSeq" id="WP_009717782.1">
    <property type="nucleotide sequence ID" value="NZ_GG657754.1"/>
</dbReference>
<evidence type="ECO:0000256" key="1">
    <source>
        <dbReference type="SAM" id="MobiDB-lite"/>
    </source>
</evidence>
<dbReference type="InterPro" id="IPR051908">
    <property type="entry name" value="Ribosomal_N-acetyltransferase"/>
</dbReference>
<dbReference type="InterPro" id="IPR016181">
    <property type="entry name" value="Acyl_CoA_acyltransferase"/>
</dbReference>
<accession>D9WQ22</accession>
<proteinExistence type="predicted"/>
<name>D9WQ22_9ACTN</name>
<sequence length="171" mass="18431">MSSPAPPTHPDLTTDRLVLRSWTPADVTAVQDGARASHWADDFPAEGDRVIAGLFAEHPAWLGPYGHRLITERATGLVIGSIGLFWPPSDGALEIGYGIVPSRRGRGYAPEATRALTTFALGAPGVNAVHATVELSNPPSIRVLEKSGFRRHSTPPDQTRPDQNVARYRAH</sequence>
<dbReference type="GO" id="GO:0005737">
    <property type="term" value="C:cytoplasm"/>
    <property type="evidence" value="ECO:0007669"/>
    <property type="project" value="TreeGrafter"/>
</dbReference>
<feature type="region of interest" description="Disordered" evidence="1">
    <location>
        <begin position="147"/>
        <end position="171"/>
    </location>
</feature>
<reference evidence="3 4" key="1">
    <citation type="submission" date="2009-02" db="EMBL/GenBank/DDBJ databases">
        <title>Annotation of Streptomyces hygroscopicus strain ATCC 53653.</title>
        <authorList>
            <consortium name="The Broad Institute Genome Sequencing Platform"/>
            <consortium name="Broad Institute Microbial Sequencing Center"/>
            <person name="Fischbach M."/>
            <person name="Godfrey P."/>
            <person name="Ward D."/>
            <person name="Young S."/>
            <person name="Zeng Q."/>
            <person name="Koehrsen M."/>
            <person name="Alvarado L."/>
            <person name="Berlin A.M."/>
            <person name="Bochicchio J."/>
            <person name="Borenstein D."/>
            <person name="Chapman S.B."/>
            <person name="Chen Z."/>
            <person name="Engels R."/>
            <person name="Freedman E."/>
            <person name="Gellesch M."/>
            <person name="Goldberg J."/>
            <person name="Griggs A."/>
            <person name="Gujja S."/>
            <person name="Heilman E.R."/>
            <person name="Heiman D.I."/>
            <person name="Hepburn T.A."/>
            <person name="Howarth C."/>
            <person name="Jen D."/>
            <person name="Larson L."/>
            <person name="Lewis B."/>
            <person name="Mehta T."/>
            <person name="Park D."/>
            <person name="Pearson M."/>
            <person name="Richards J."/>
            <person name="Roberts A."/>
            <person name="Saif S."/>
            <person name="Shea T.D."/>
            <person name="Shenoy N."/>
            <person name="Sisk P."/>
            <person name="Stolte C."/>
            <person name="Sykes S.N."/>
            <person name="Thomson T."/>
            <person name="Walk T."/>
            <person name="White J."/>
            <person name="Yandava C."/>
            <person name="Straight P."/>
            <person name="Clardy J."/>
            <person name="Hung D."/>
            <person name="Kolter R."/>
            <person name="Mekalanos J."/>
            <person name="Walker S."/>
            <person name="Walsh C.T."/>
            <person name="Wieland-Brown L.C."/>
            <person name="Haas B."/>
            <person name="Nusbaum C."/>
            <person name="Birren B."/>
        </authorList>
    </citation>
    <scope>NUCLEOTIDE SEQUENCE [LARGE SCALE GENOMIC DNA]</scope>
    <source>
        <strain evidence="3 4">ATCC 53653</strain>
    </source>
</reference>
<dbReference type="EMBL" id="GG657754">
    <property type="protein sequence ID" value="EFL25982.1"/>
    <property type="molecule type" value="Genomic_DNA"/>
</dbReference>
<dbReference type="STRING" id="457427.SSOG_05696"/>
<keyword evidence="3" id="KW-0808">Transferase</keyword>
<protein>
    <submittedName>
        <fullName evidence="3">GNAT family acetyltransferase</fullName>
    </submittedName>
</protein>
<dbReference type="InterPro" id="IPR000182">
    <property type="entry name" value="GNAT_dom"/>
</dbReference>
<feature type="domain" description="N-acetyltransferase" evidence="2">
    <location>
        <begin position="17"/>
        <end position="171"/>
    </location>
</feature>